<sequence>MIFDGLPARTTLTKGHGTENDFVIVPDPDGALSAQLTPTRVAELCDRRAGIGADGVLHVVRTANMAGYEEQAAEAEFFMDYRNADGSVAEMCGNGVRVFALFLTARGFVKGGAIGEPVQFSVGTRGGIKRVTLKATGEQTADVTVDMGVPVFPTERGSVTVDVKGTPEPAVDVDMGNPHAVVFVDSTADAGTLYDMPTVLPAGVYAEGVNVEFAADLAPRHLAMRVYERGVGETRSCGTGACAVMIAAARRDAADTGTEYTVDVLGGRLRFVERADGHLEMTGPAALVCTVLPPLDIIPAATPENR</sequence>
<keyword evidence="6 8" id="KW-0413">Isomerase</keyword>
<feature type="binding site" evidence="8">
    <location>
        <position position="210"/>
    </location>
    <ligand>
        <name>substrate</name>
    </ligand>
</feature>
<gene>
    <name evidence="8" type="primary">dapF</name>
    <name evidence="10" type="ORF">KGQ19_35495</name>
</gene>
<comment type="caution">
    <text evidence="10">The sequence shown here is derived from an EMBL/GenBank/DDBJ whole genome shotgun (WGS) entry which is preliminary data.</text>
</comment>
<keyword evidence="4 8" id="KW-0028">Amino-acid biosynthesis</keyword>
<feature type="active site" evidence="9">
    <location>
        <position position="92"/>
    </location>
</feature>
<feature type="active site" description="Proton donor" evidence="8">
    <location>
        <position position="92"/>
    </location>
</feature>
<dbReference type="NCBIfam" id="TIGR00652">
    <property type="entry name" value="DapF"/>
    <property type="match status" value="1"/>
</dbReference>
<evidence type="ECO:0000256" key="2">
    <source>
        <dbReference type="ARBA" id="ARBA00010219"/>
    </source>
</evidence>
<dbReference type="EC" id="5.1.1.7" evidence="3 8"/>
<evidence type="ECO:0000256" key="1">
    <source>
        <dbReference type="ARBA" id="ARBA00005196"/>
    </source>
</evidence>
<proteinExistence type="inferred from homology"/>
<evidence type="ECO:0000256" key="9">
    <source>
        <dbReference type="PROSITE-ProRule" id="PRU10125"/>
    </source>
</evidence>
<dbReference type="Proteomes" id="UP000730482">
    <property type="component" value="Unassembled WGS sequence"/>
</dbReference>
<evidence type="ECO:0000256" key="6">
    <source>
        <dbReference type="ARBA" id="ARBA00023235"/>
    </source>
</evidence>
<comment type="subcellular location">
    <subcellularLocation>
        <location evidence="8">Cytoplasm</location>
    </subcellularLocation>
</comment>
<dbReference type="PROSITE" id="PS01326">
    <property type="entry name" value="DAP_EPIMERASE"/>
    <property type="match status" value="1"/>
</dbReference>
<feature type="binding site" evidence="8">
    <location>
        <position position="83"/>
    </location>
    <ligand>
        <name>substrate</name>
    </ligand>
</feature>
<comment type="caution">
    <text evidence="8">Lacks conserved residue(s) required for the propagation of feature annotation.</text>
</comment>
<comment type="catalytic activity">
    <reaction evidence="7 8">
        <text>(2S,6S)-2,6-diaminopimelate = meso-2,6-diaminopimelate</text>
        <dbReference type="Rhea" id="RHEA:15393"/>
        <dbReference type="ChEBI" id="CHEBI:57609"/>
        <dbReference type="ChEBI" id="CHEBI:57791"/>
        <dbReference type="EC" id="5.1.1.7"/>
    </reaction>
</comment>
<evidence type="ECO:0000256" key="8">
    <source>
        <dbReference type="HAMAP-Rule" id="MF_00197"/>
    </source>
</evidence>
<keyword evidence="11" id="KW-1185">Reference proteome</keyword>
<feature type="binding site" evidence="8">
    <location>
        <begin position="228"/>
        <end position="229"/>
    </location>
    <ligand>
        <name>substrate</name>
    </ligand>
</feature>
<reference evidence="10 11" key="1">
    <citation type="submission" date="2020-02" db="EMBL/GenBank/DDBJ databases">
        <title>Acidophilic actinobacteria isolated from forest soil.</title>
        <authorList>
            <person name="Golinska P."/>
        </authorList>
    </citation>
    <scope>NUCLEOTIDE SEQUENCE [LARGE SCALE GENOMIC DNA]</scope>
    <source>
        <strain evidence="10 11">NL8</strain>
    </source>
</reference>
<evidence type="ECO:0000256" key="4">
    <source>
        <dbReference type="ARBA" id="ARBA00022605"/>
    </source>
</evidence>
<feature type="active site" description="Proton acceptor" evidence="8">
    <location>
        <position position="237"/>
    </location>
</feature>
<feature type="binding site" evidence="8">
    <location>
        <position position="20"/>
    </location>
    <ligand>
        <name>substrate</name>
    </ligand>
</feature>
<comment type="similarity">
    <text evidence="2 8">Belongs to the diaminopimelate epimerase family.</text>
</comment>
<dbReference type="GO" id="GO:0008837">
    <property type="term" value="F:diaminopimelate epimerase activity"/>
    <property type="evidence" value="ECO:0007669"/>
    <property type="project" value="UniProtKB-EC"/>
</dbReference>
<dbReference type="PANTHER" id="PTHR31689:SF0">
    <property type="entry name" value="DIAMINOPIMELATE EPIMERASE"/>
    <property type="match status" value="1"/>
</dbReference>
<comment type="pathway">
    <text evidence="1 8">Amino-acid biosynthesis; L-lysine biosynthesis via DAP pathway; DL-2,6-diaminopimelate from LL-2,6-diaminopimelate: step 1/1.</text>
</comment>
<feature type="binding site" evidence="8">
    <location>
        <position position="177"/>
    </location>
    <ligand>
        <name>substrate</name>
    </ligand>
</feature>
<dbReference type="HAMAP" id="MF_00197">
    <property type="entry name" value="DAP_epimerase"/>
    <property type="match status" value="1"/>
</dbReference>
<evidence type="ECO:0000256" key="5">
    <source>
        <dbReference type="ARBA" id="ARBA00023154"/>
    </source>
</evidence>
<feature type="binding site" evidence="8">
    <location>
        <begin position="93"/>
        <end position="94"/>
    </location>
    <ligand>
        <name>substrate</name>
    </ligand>
</feature>
<organism evidence="10 11">
    <name type="scientific">Catenulispora pinistramenti</name>
    <dbReference type="NCBI Taxonomy" id="2705254"/>
    <lineage>
        <taxon>Bacteria</taxon>
        <taxon>Bacillati</taxon>
        <taxon>Actinomycetota</taxon>
        <taxon>Actinomycetes</taxon>
        <taxon>Catenulisporales</taxon>
        <taxon>Catenulisporaceae</taxon>
        <taxon>Catenulispora</taxon>
    </lineage>
</organism>
<name>A0ABS5L1N9_9ACTN</name>
<evidence type="ECO:0000313" key="11">
    <source>
        <dbReference type="Proteomes" id="UP000730482"/>
    </source>
</evidence>
<dbReference type="EMBL" id="JAAFYZ010000174">
    <property type="protein sequence ID" value="MBS2552175.1"/>
    <property type="molecule type" value="Genomic_DNA"/>
</dbReference>
<feature type="site" description="Could be important to modulate the pK values of the two catalytic cysteine residues" evidence="8">
    <location>
        <position position="228"/>
    </location>
</feature>
<evidence type="ECO:0000313" key="10">
    <source>
        <dbReference type="EMBL" id="MBS2552175.1"/>
    </source>
</evidence>
<keyword evidence="5 8" id="KW-0457">Lysine biosynthesis</keyword>
<dbReference type="SUPFAM" id="SSF54506">
    <property type="entry name" value="Diaminopimelate epimerase-like"/>
    <property type="match status" value="2"/>
</dbReference>
<comment type="function">
    <text evidence="8">Catalyzes the stereoinversion of LL-2,6-diaminopimelate (L,L-DAP) to meso-diaminopimelate (meso-DAP), a precursor of L-lysine and an essential component of the bacterial peptidoglycan.</text>
</comment>
<dbReference type="InterPro" id="IPR001653">
    <property type="entry name" value="DAP_epimerase_DapF"/>
</dbReference>
<dbReference type="PANTHER" id="PTHR31689">
    <property type="entry name" value="DIAMINOPIMELATE EPIMERASE, CHLOROPLASTIC"/>
    <property type="match status" value="1"/>
</dbReference>
<evidence type="ECO:0000256" key="3">
    <source>
        <dbReference type="ARBA" id="ARBA00013080"/>
    </source>
</evidence>
<dbReference type="Gene3D" id="3.10.310.10">
    <property type="entry name" value="Diaminopimelate Epimerase, Chain A, domain 1"/>
    <property type="match status" value="2"/>
</dbReference>
<feature type="site" description="Could be important to modulate the pK values of the two catalytic cysteine residues" evidence="8">
    <location>
        <position position="179"/>
    </location>
</feature>
<keyword evidence="8" id="KW-0963">Cytoplasm</keyword>
<dbReference type="RefSeq" id="WP_212017502.1">
    <property type="nucleotide sequence ID" value="NZ_JAAFYZ010000174.1"/>
</dbReference>
<dbReference type="InterPro" id="IPR018510">
    <property type="entry name" value="DAP_epimerase_AS"/>
</dbReference>
<accession>A0ABS5L1N9</accession>
<comment type="subunit">
    <text evidence="8">Homodimer.</text>
</comment>
<dbReference type="Pfam" id="PF01678">
    <property type="entry name" value="DAP_epimerase"/>
    <property type="match status" value="2"/>
</dbReference>
<evidence type="ECO:0000256" key="7">
    <source>
        <dbReference type="ARBA" id="ARBA00051712"/>
    </source>
</evidence>
<protein>
    <recommendedName>
        <fullName evidence="3 8">Diaminopimelate epimerase</fullName>
        <shortName evidence="8">DAP epimerase</shortName>
        <ecNumber evidence="3 8">5.1.1.7</ecNumber>
    </recommendedName>
    <alternativeName>
        <fullName evidence="8">PLP-independent amino acid racemase</fullName>
    </alternativeName>
</protein>
<feature type="binding site" evidence="8">
    <location>
        <begin position="238"/>
        <end position="239"/>
    </location>
    <ligand>
        <name>substrate</name>
    </ligand>
</feature>